<dbReference type="VEuPathDB" id="VectorBase:LOC119167450"/>
<dbReference type="EMBL" id="JABSTU010000006">
    <property type="protein sequence ID" value="KAH8028135.1"/>
    <property type="molecule type" value="Genomic_DNA"/>
</dbReference>
<gene>
    <name evidence="1" type="ORF">HPB51_013182</name>
</gene>
<accession>A0A9J6E0Q9</accession>
<keyword evidence="2" id="KW-1185">Reference proteome</keyword>
<evidence type="ECO:0000313" key="1">
    <source>
        <dbReference type="EMBL" id="KAH8028135.1"/>
    </source>
</evidence>
<reference evidence="1" key="2">
    <citation type="submission" date="2021-09" db="EMBL/GenBank/DDBJ databases">
        <authorList>
            <person name="Jia N."/>
            <person name="Wang J."/>
            <person name="Shi W."/>
            <person name="Du L."/>
            <person name="Sun Y."/>
            <person name="Zhan W."/>
            <person name="Jiang J."/>
            <person name="Wang Q."/>
            <person name="Zhang B."/>
            <person name="Ji P."/>
            <person name="Sakyi L.B."/>
            <person name="Cui X."/>
            <person name="Yuan T."/>
            <person name="Jiang B."/>
            <person name="Yang W."/>
            <person name="Lam T.T.-Y."/>
            <person name="Chang Q."/>
            <person name="Ding S."/>
            <person name="Wang X."/>
            <person name="Zhu J."/>
            <person name="Ruan X."/>
            <person name="Zhao L."/>
            <person name="Wei J."/>
            <person name="Que T."/>
            <person name="Du C."/>
            <person name="Cheng J."/>
            <person name="Dai P."/>
            <person name="Han X."/>
            <person name="Huang E."/>
            <person name="Gao Y."/>
            <person name="Liu J."/>
            <person name="Shao H."/>
            <person name="Ye R."/>
            <person name="Li L."/>
            <person name="Wei W."/>
            <person name="Wang X."/>
            <person name="Wang C."/>
            <person name="Huo Q."/>
            <person name="Li W."/>
            <person name="Guo W."/>
            <person name="Chen H."/>
            <person name="Chen S."/>
            <person name="Zhou L."/>
            <person name="Zhou L."/>
            <person name="Ni X."/>
            <person name="Tian J."/>
            <person name="Zhou Y."/>
            <person name="Sheng Y."/>
            <person name="Liu T."/>
            <person name="Pan Y."/>
            <person name="Xia L."/>
            <person name="Li J."/>
            <person name="Zhao F."/>
            <person name="Cao W."/>
        </authorList>
    </citation>
    <scope>NUCLEOTIDE SEQUENCE</scope>
    <source>
        <strain evidence="1">Rmic-2018</strain>
        <tissue evidence="1">Larvae</tissue>
    </source>
</reference>
<reference evidence="1" key="1">
    <citation type="journal article" date="2020" name="Cell">
        <title>Large-Scale Comparative Analyses of Tick Genomes Elucidate Their Genetic Diversity and Vector Capacities.</title>
        <authorList>
            <consortium name="Tick Genome and Microbiome Consortium (TIGMIC)"/>
            <person name="Jia N."/>
            <person name="Wang J."/>
            <person name="Shi W."/>
            <person name="Du L."/>
            <person name="Sun Y."/>
            <person name="Zhan W."/>
            <person name="Jiang J.F."/>
            <person name="Wang Q."/>
            <person name="Zhang B."/>
            <person name="Ji P."/>
            <person name="Bell-Sakyi L."/>
            <person name="Cui X.M."/>
            <person name="Yuan T.T."/>
            <person name="Jiang B.G."/>
            <person name="Yang W.F."/>
            <person name="Lam T.T."/>
            <person name="Chang Q.C."/>
            <person name="Ding S.J."/>
            <person name="Wang X.J."/>
            <person name="Zhu J.G."/>
            <person name="Ruan X.D."/>
            <person name="Zhao L."/>
            <person name="Wei J.T."/>
            <person name="Ye R.Z."/>
            <person name="Que T.C."/>
            <person name="Du C.H."/>
            <person name="Zhou Y.H."/>
            <person name="Cheng J.X."/>
            <person name="Dai P.F."/>
            <person name="Guo W.B."/>
            <person name="Han X.H."/>
            <person name="Huang E.J."/>
            <person name="Li L.F."/>
            <person name="Wei W."/>
            <person name="Gao Y.C."/>
            <person name="Liu J.Z."/>
            <person name="Shao H.Z."/>
            <person name="Wang X."/>
            <person name="Wang C.C."/>
            <person name="Yang T.C."/>
            <person name="Huo Q.B."/>
            <person name="Li W."/>
            <person name="Chen H.Y."/>
            <person name="Chen S.E."/>
            <person name="Zhou L.G."/>
            <person name="Ni X.B."/>
            <person name="Tian J.H."/>
            <person name="Sheng Y."/>
            <person name="Liu T."/>
            <person name="Pan Y.S."/>
            <person name="Xia L.Y."/>
            <person name="Li J."/>
            <person name="Zhao F."/>
            <person name="Cao W.C."/>
        </authorList>
    </citation>
    <scope>NUCLEOTIDE SEQUENCE</scope>
    <source>
        <strain evidence="1">Rmic-2018</strain>
    </source>
</reference>
<name>A0A9J6E0Q9_RHIMP</name>
<comment type="caution">
    <text evidence="1">The sequence shown here is derived from an EMBL/GenBank/DDBJ whole genome shotgun (WGS) entry which is preliminary data.</text>
</comment>
<evidence type="ECO:0000313" key="2">
    <source>
        <dbReference type="Proteomes" id="UP000821866"/>
    </source>
</evidence>
<proteinExistence type="predicted"/>
<organism evidence="1 2">
    <name type="scientific">Rhipicephalus microplus</name>
    <name type="common">Cattle tick</name>
    <name type="synonym">Boophilus microplus</name>
    <dbReference type="NCBI Taxonomy" id="6941"/>
    <lineage>
        <taxon>Eukaryota</taxon>
        <taxon>Metazoa</taxon>
        <taxon>Ecdysozoa</taxon>
        <taxon>Arthropoda</taxon>
        <taxon>Chelicerata</taxon>
        <taxon>Arachnida</taxon>
        <taxon>Acari</taxon>
        <taxon>Parasitiformes</taxon>
        <taxon>Ixodida</taxon>
        <taxon>Ixodoidea</taxon>
        <taxon>Ixodidae</taxon>
        <taxon>Rhipicephalinae</taxon>
        <taxon>Rhipicephalus</taxon>
        <taxon>Boophilus</taxon>
    </lineage>
</organism>
<protein>
    <submittedName>
        <fullName evidence="1">Uncharacterized protein</fullName>
    </submittedName>
</protein>
<sequence>MHAPFDHFEAVMSACLEVFNAWDEEYDKLQSLLRDIVKKKRDEHIKTVWRVTPAHKRLQARMEQMRKFRRQHEQLRTVIVRVLRPVAVPRTVQGSATTTPDTDQPELPEAAVLDSADSSAIEVRRQQGRCHYTQASI</sequence>
<dbReference type="Proteomes" id="UP000821866">
    <property type="component" value="Chromosome 4"/>
</dbReference>
<dbReference type="AlphaFoldDB" id="A0A9J6E0Q9"/>